<protein>
    <submittedName>
        <fullName evidence="2">Uncharacterized protein</fullName>
    </submittedName>
</protein>
<name>A0A511XFM6_9PROT</name>
<comment type="caution">
    <text evidence="2">The sequence shown here is derived from an EMBL/GenBank/DDBJ whole genome shotgun (WGS) entry which is preliminary data.</text>
</comment>
<feature type="region of interest" description="Disordered" evidence="1">
    <location>
        <begin position="90"/>
        <end position="121"/>
    </location>
</feature>
<dbReference type="STRING" id="1120919.GCA_000429165_03567"/>
<dbReference type="OrthoDB" id="7272963at2"/>
<dbReference type="EMBL" id="BJYF01000081">
    <property type="protein sequence ID" value="GEN61757.1"/>
    <property type="molecule type" value="Genomic_DNA"/>
</dbReference>
<dbReference type="AlphaFoldDB" id="A0A511XFM6"/>
<feature type="region of interest" description="Disordered" evidence="1">
    <location>
        <begin position="1"/>
        <end position="23"/>
    </location>
</feature>
<sequence>MAHGGARPGAGRKPGSRNKKEVDWNGKLLVDPGSLAAPGADIVDPLTGMSAAELAGVSPLLFLTRIYRNRALAPAVRADAAKAALPYSHARLSQPRDDQPGFGDVDDAGGWSGDLPKMTRN</sequence>
<dbReference type="Proteomes" id="UP000321635">
    <property type="component" value="Unassembled WGS sequence"/>
</dbReference>
<organism evidence="2 3">
    <name type="scientific">Acetobacter nitrogenifigens DSM 23921 = NBRC 105050</name>
    <dbReference type="NCBI Taxonomy" id="1120919"/>
    <lineage>
        <taxon>Bacteria</taxon>
        <taxon>Pseudomonadati</taxon>
        <taxon>Pseudomonadota</taxon>
        <taxon>Alphaproteobacteria</taxon>
        <taxon>Acetobacterales</taxon>
        <taxon>Acetobacteraceae</taxon>
        <taxon>Acetobacter</taxon>
    </lineage>
</organism>
<accession>A0A511XFM6</accession>
<evidence type="ECO:0000313" key="3">
    <source>
        <dbReference type="Proteomes" id="UP000321635"/>
    </source>
</evidence>
<proteinExistence type="predicted"/>
<reference evidence="2 3" key="1">
    <citation type="submission" date="2019-07" db="EMBL/GenBank/DDBJ databases">
        <title>Whole genome shotgun sequence of Acetobacter nitrogenifigens NBRC 105050.</title>
        <authorList>
            <person name="Hosoyama A."/>
            <person name="Uohara A."/>
            <person name="Ohji S."/>
            <person name="Ichikawa N."/>
        </authorList>
    </citation>
    <scope>NUCLEOTIDE SEQUENCE [LARGE SCALE GENOMIC DNA]</scope>
    <source>
        <strain evidence="2 3">NBRC 105050</strain>
    </source>
</reference>
<evidence type="ECO:0000313" key="2">
    <source>
        <dbReference type="EMBL" id="GEN61757.1"/>
    </source>
</evidence>
<evidence type="ECO:0000256" key="1">
    <source>
        <dbReference type="SAM" id="MobiDB-lite"/>
    </source>
</evidence>
<dbReference type="RefSeq" id="WP_146882713.1">
    <property type="nucleotide sequence ID" value="NZ_AUBI01000025.1"/>
</dbReference>
<gene>
    <name evidence="2" type="ORF">ANI02nite_36410</name>
</gene>
<keyword evidence="3" id="KW-1185">Reference proteome</keyword>